<dbReference type="PROSITE" id="PS50896">
    <property type="entry name" value="LISH"/>
    <property type="match status" value="1"/>
</dbReference>
<evidence type="ECO:0000313" key="7">
    <source>
        <dbReference type="Proteomes" id="UP000636800"/>
    </source>
</evidence>
<protein>
    <recommendedName>
        <fullName evidence="5">CTLH domain-containing protein</fullName>
    </recommendedName>
</protein>
<organism evidence="6 7">
    <name type="scientific">Vanilla planifolia</name>
    <name type="common">Vanilla</name>
    <dbReference type="NCBI Taxonomy" id="51239"/>
    <lineage>
        <taxon>Eukaryota</taxon>
        <taxon>Viridiplantae</taxon>
        <taxon>Streptophyta</taxon>
        <taxon>Embryophyta</taxon>
        <taxon>Tracheophyta</taxon>
        <taxon>Spermatophyta</taxon>
        <taxon>Magnoliopsida</taxon>
        <taxon>Liliopsida</taxon>
        <taxon>Asparagales</taxon>
        <taxon>Orchidaceae</taxon>
        <taxon>Vanilloideae</taxon>
        <taxon>Vanilleae</taxon>
        <taxon>Vanilla</taxon>
    </lineage>
</organism>
<evidence type="ECO:0000259" key="5">
    <source>
        <dbReference type="PROSITE" id="PS50897"/>
    </source>
</evidence>
<dbReference type="InterPro" id="IPR051350">
    <property type="entry name" value="WD_repeat-ST_regulator"/>
</dbReference>
<dbReference type="PROSITE" id="PS50294">
    <property type="entry name" value="WD_REPEATS_REGION"/>
    <property type="match status" value="2"/>
</dbReference>
<dbReference type="Proteomes" id="UP000636800">
    <property type="component" value="Chromosome 6"/>
</dbReference>
<dbReference type="SMART" id="SM00320">
    <property type="entry name" value="WD40"/>
    <property type="match status" value="6"/>
</dbReference>
<dbReference type="Gene3D" id="2.130.10.10">
    <property type="entry name" value="YVTN repeat-like/Quinoprotein amine dehydrogenase"/>
    <property type="match status" value="2"/>
</dbReference>
<reference evidence="6 7" key="1">
    <citation type="journal article" date="2020" name="Nat. Food">
        <title>A phased Vanilla planifolia genome enables genetic improvement of flavour and production.</title>
        <authorList>
            <person name="Hasing T."/>
            <person name="Tang H."/>
            <person name="Brym M."/>
            <person name="Khazi F."/>
            <person name="Huang T."/>
            <person name="Chambers A.H."/>
        </authorList>
    </citation>
    <scope>NUCLEOTIDE SEQUENCE [LARGE SCALE GENOMIC DNA]</scope>
    <source>
        <tissue evidence="6">Leaf</tissue>
    </source>
</reference>
<dbReference type="OrthoDB" id="1739814at2759"/>
<evidence type="ECO:0000256" key="4">
    <source>
        <dbReference type="SAM" id="Phobius"/>
    </source>
</evidence>
<keyword evidence="2" id="KW-0677">Repeat</keyword>
<dbReference type="InterPro" id="IPR015943">
    <property type="entry name" value="WD40/YVTN_repeat-like_dom_sf"/>
</dbReference>
<dbReference type="PROSITE" id="PS50897">
    <property type="entry name" value="CTLH"/>
    <property type="match status" value="1"/>
</dbReference>
<dbReference type="PANTHER" id="PTHR22838:SF0">
    <property type="entry name" value="WD REPEAT-CONTAINING PROTEIN 26"/>
    <property type="match status" value="1"/>
</dbReference>
<dbReference type="EMBL" id="JADCNL010000006">
    <property type="protein sequence ID" value="KAG0477080.1"/>
    <property type="molecule type" value="Genomic_DNA"/>
</dbReference>
<dbReference type="InterPro" id="IPR036322">
    <property type="entry name" value="WD40_repeat_dom_sf"/>
</dbReference>
<dbReference type="PROSITE" id="PS00678">
    <property type="entry name" value="WD_REPEATS_1"/>
    <property type="match status" value="1"/>
</dbReference>
<comment type="caution">
    <text evidence="6">The sequence shown here is derived from an EMBL/GenBank/DDBJ whole genome shotgun (WGS) entry which is preliminary data.</text>
</comment>
<evidence type="ECO:0000313" key="6">
    <source>
        <dbReference type="EMBL" id="KAG0477080.1"/>
    </source>
</evidence>
<sequence>MSCFLTNLNQQNYQHVSSRSDACIWASIALVASLLFSLLSLYRYYRFPKALELGVYKPKGKWKLIHVPWKGFGLPSSPALTDISTPSVHLKIHGEHGFGGLEVLIIVVDLSLPNHSSQPGSIVPLGGQMARCLATEGKEEMVGSKGVINRVEFVRIITKTLYSLGYERSGKALEEESGIHLHSSSVNYFRKQVLDGNWDESVETLQKIGLDEHIQNSATFLILEYKFFDLMARDMHGLLELANFRIDSGELRLKLMDELQKLFPPAIMIPERRLENLVEQALNVQTEACFFHNSLGTSLSLYTDHQCGKDQLPSKTLQILQGHDGEVWFLQFSHDGKYLASSSNDRAVIIWEVHEDGEVSLKRILKGHEKPVLMVAWSPDNRYVLSCGMEEVTGAYLLWNLEGKEVENLLGHHMTKNSDLAVAKDGKQIISMCKDNAILLLDRDRKMEKLIEEDQTITSFSLSRDEKLLLVNLLNEEIHLWSIVDVPMLLTKYRGHRRSRFVIRSCFGGFGQTFIASGSEDSQVYIWHRGSGELIQALAGHSGAVNCVSWNPANPQILASGSDDHTIRVWGLNRMNLNRKDSSSNGFACHCNGTSK</sequence>
<feature type="domain" description="CTLH" evidence="5">
    <location>
        <begin position="182"/>
        <end position="238"/>
    </location>
</feature>
<dbReference type="InterPro" id="IPR006594">
    <property type="entry name" value="LisH"/>
</dbReference>
<keyword evidence="4" id="KW-0812">Transmembrane</keyword>
<feature type="repeat" description="WD" evidence="3">
    <location>
        <begin position="538"/>
        <end position="580"/>
    </location>
</feature>
<evidence type="ECO:0000256" key="2">
    <source>
        <dbReference type="ARBA" id="ARBA00022737"/>
    </source>
</evidence>
<name>A0A835QPB2_VANPL</name>
<dbReference type="PANTHER" id="PTHR22838">
    <property type="entry name" value="WD REPEAT PROTEIN 26-RELATED"/>
    <property type="match status" value="1"/>
</dbReference>
<dbReference type="InterPro" id="IPR006595">
    <property type="entry name" value="CTLH_C"/>
</dbReference>
<gene>
    <name evidence="6" type="ORF">HPP92_013921</name>
</gene>
<dbReference type="InterPro" id="IPR020472">
    <property type="entry name" value="WD40_PAC1"/>
</dbReference>
<dbReference type="AlphaFoldDB" id="A0A835QPB2"/>
<accession>A0A835QPB2</accession>
<keyword evidence="7" id="KW-1185">Reference proteome</keyword>
<proteinExistence type="predicted"/>
<feature type="transmembrane region" description="Helical" evidence="4">
    <location>
        <begin position="24"/>
        <end position="42"/>
    </location>
</feature>
<dbReference type="InterPro" id="IPR001680">
    <property type="entry name" value="WD40_rpt"/>
</dbReference>
<dbReference type="InterPro" id="IPR019775">
    <property type="entry name" value="WD40_repeat_CS"/>
</dbReference>
<evidence type="ECO:0000256" key="1">
    <source>
        <dbReference type="ARBA" id="ARBA00022574"/>
    </source>
</evidence>
<feature type="repeat" description="WD" evidence="3">
    <location>
        <begin position="320"/>
        <end position="361"/>
    </location>
</feature>
<dbReference type="SUPFAM" id="SSF50978">
    <property type="entry name" value="WD40 repeat-like"/>
    <property type="match status" value="1"/>
</dbReference>
<evidence type="ECO:0000256" key="3">
    <source>
        <dbReference type="PROSITE-ProRule" id="PRU00221"/>
    </source>
</evidence>
<keyword evidence="4" id="KW-1133">Transmembrane helix</keyword>
<keyword evidence="4" id="KW-0472">Membrane</keyword>
<dbReference type="Pfam" id="PF23627">
    <property type="entry name" value="LisH_WDR26"/>
    <property type="match status" value="1"/>
</dbReference>
<dbReference type="CDD" id="cd00200">
    <property type="entry name" value="WD40"/>
    <property type="match status" value="1"/>
</dbReference>
<dbReference type="Pfam" id="PF00400">
    <property type="entry name" value="WD40"/>
    <property type="match status" value="4"/>
</dbReference>
<keyword evidence="1 3" id="KW-0853">WD repeat</keyword>
<dbReference type="PRINTS" id="PR00320">
    <property type="entry name" value="GPROTEINBRPT"/>
</dbReference>
<dbReference type="PROSITE" id="PS50082">
    <property type="entry name" value="WD_REPEATS_2"/>
    <property type="match status" value="2"/>
</dbReference>